<proteinExistence type="inferred from homology"/>
<feature type="transmembrane region" description="Helical" evidence="7">
    <location>
        <begin position="187"/>
        <end position="210"/>
    </location>
</feature>
<evidence type="ECO:0000259" key="8">
    <source>
        <dbReference type="PROSITE" id="PS50928"/>
    </source>
</evidence>
<feature type="transmembrane region" description="Helical" evidence="7">
    <location>
        <begin position="230"/>
        <end position="254"/>
    </location>
</feature>
<evidence type="ECO:0000256" key="3">
    <source>
        <dbReference type="ARBA" id="ARBA00022475"/>
    </source>
</evidence>
<dbReference type="Proteomes" id="UP000002457">
    <property type="component" value="Chromosome"/>
</dbReference>
<keyword evidence="3" id="KW-1003">Cell membrane</keyword>
<evidence type="ECO:0000256" key="4">
    <source>
        <dbReference type="ARBA" id="ARBA00022692"/>
    </source>
</evidence>
<accession>B8GH17</accession>
<dbReference type="STRING" id="521011.Mpal_1076"/>
<dbReference type="PROSITE" id="PS50928">
    <property type="entry name" value="ABC_TM1"/>
    <property type="match status" value="1"/>
</dbReference>
<dbReference type="GO" id="GO:0005886">
    <property type="term" value="C:plasma membrane"/>
    <property type="evidence" value="ECO:0007669"/>
    <property type="project" value="UniProtKB-SubCell"/>
</dbReference>
<keyword evidence="2 7" id="KW-0813">Transport</keyword>
<dbReference type="PANTHER" id="PTHR30151:SF0">
    <property type="entry name" value="ABC TRANSPORTER PERMEASE PROTEIN MJ0413-RELATED"/>
    <property type="match status" value="1"/>
</dbReference>
<dbReference type="GO" id="GO:0055085">
    <property type="term" value="P:transmembrane transport"/>
    <property type="evidence" value="ECO:0007669"/>
    <property type="project" value="InterPro"/>
</dbReference>
<gene>
    <name evidence="9" type="ordered locus">Mpal_1076</name>
</gene>
<feature type="transmembrane region" description="Helical" evidence="7">
    <location>
        <begin position="82"/>
        <end position="103"/>
    </location>
</feature>
<evidence type="ECO:0000256" key="1">
    <source>
        <dbReference type="ARBA" id="ARBA00004651"/>
    </source>
</evidence>
<comment type="subcellular location">
    <subcellularLocation>
        <location evidence="1 7">Cell membrane</location>
        <topology evidence="1 7">Multi-pass membrane protein</topology>
    </subcellularLocation>
</comment>
<dbReference type="EMBL" id="CP001338">
    <property type="protein sequence ID" value="ACL16422.1"/>
    <property type="molecule type" value="Genomic_DNA"/>
</dbReference>
<feature type="transmembrane region" description="Helical" evidence="7">
    <location>
        <begin position="20"/>
        <end position="40"/>
    </location>
</feature>
<dbReference type="InterPro" id="IPR035906">
    <property type="entry name" value="MetI-like_sf"/>
</dbReference>
<evidence type="ECO:0000313" key="9">
    <source>
        <dbReference type="EMBL" id="ACL16422.1"/>
    </source>
</evidence>
<dbReference type="Gene3D" id="1.10.3720.10">
    <property type="entry name" value="MetI-like"/>
    <property type="match status" value="1"/>
</dbReference>
<comment type="similarity">
    <text evidence="7">Belongs to the binding-protein-dependent transport system permease family.</text>
</comment>
<dbReference type="eggNOG" id="arCOG00169">
    <property type="taxonomic scope" value="Archaea"/>
</dbReference>
<name>B8GH17_METPE</name>
<evidence type="ECO:0000256" key="6">
    <source>
        <dbReference type="ARBA" id="ARBA00023136"/>
    </source>
</evidence>
<dbReference type="GeneID" id="7270992"/>
<keyword evidence="10" id="KW-1185">Reference proteome</keyword>
<dbReference type="CDD" id="cd06261">
    <property type="entry name" value="TM_PBP2"/>
    <property type="match status" value="1"/>
</dbReference>
<dbReference type="Pfam" id="PF00528">
    <property type="entry name" value="BPD_transp_1"/>
    <property type="match status" value="1"/>
</dbReference>
<evidence type="ECO:0000256" key="7">
    <source>
        <dbReference type="RuleBase" id="RU363032"/>
    </source>
</evidence>
<feature type="transmembrane region" description="Helical" evidence="7">
    <location>
        <begin position="123"/>
        <end position="152"/>
    </location>
</feature>
<feature type="transmembrane region" description="Helical" evidence="7">
    <location>
        <begin position="52"/>
        <end position="70"/>
    </location>
</feature>
<keyword evidence="4 7" id="KW-0812">Transmembrane</keyword>
<protein>
    <submittedName>
        <fullName evidence="9">Binding-protein-dependent transport systems inner membrane component</fullName>
    </submittedName>
</protein>
<dbReference type="HOGENOM" id="CLU_046113_1_4_2"/>
<dbReference type="SUPFAM" id="SSF161098">
    <property type="entry name" value="MetI-like"/>
    <property type="match status" value="1"/>
</dbReference>
<evidence type="ECO:0000313" key="10">
    <source>
        <dbReference type="Proteomes" id="UP000002457"/>
    </source>
</evidence>
<sequence>MSWFSKYNSEKHGNRYRRWLLKAAMPILLIFLWELVAIVINNQFILPRLESVLMVIASPFTPILGTGSLVDNAIISLERVIVGFAVGSVIAIPLGIAMGRWALVHDLFDSLIQIFRPVPPLAWVPLALAWFKIGLTSMVFIIALGTFFPVLLNTLDGVRSVKKTWIEMAAILGANELQMLRTVVLPAALPTIWTGLRVGFGIAWMCVVAAEMMPGTSSGLGYLILYSYNFGQVPVIIAGMIGIGVIGLGVDLLLGTVEKRWFMWRELER</sequence>
<reference evidence="9 10" key="1">
    <citation type="journal article" date="2015" name="Genome Announc.">
        <title>Complete Genome Sequence of Methanosphaerula palustris E1-9CT, a Hydrogenotrophic Methanogen Isolated from a Minerotrophic Fen Peatland.</title>
        <authorList>
            <person name="Cadillo-Quiroz H."/>
            <person name="Browne P."/>
            <person name="Kyrpides N."/>
            <person name="Woyke T."/>
            <person name="Goodwin L."/>
            <person name="Detter C."/>
            <person name="Yavitt J.B."/>
            <person name="Zinder S.H."/>
        </authorList>
    </citation>
    <scope>NUCLEOTIDE SEQUENCE [LARGE SCALE GENOMIC DNA]</scope>
    <source>
        <strain evidence="10">ATCC BAA-1556 / DSM 19958 / E1-9c</strain>
    </source>
</reference>
<keyword evidence="5 7" id="KW-1133">Transmembrane helix</keyword>
<dbReference type="FunFam" id="1.10.3720.10:FF:000003">
    <property type="entry name" value="Aliphatic sulfonate ABC transporter permease"/>
    <property type="match status" value="1"/>
</dbReference>
<dbReference type="OrthoDB" id="50379at2157"/>
<evidence type="ECO:0000256" key="2">
    <source>
        <dbReference type="ARBA" id="ARBA00022448"/>
    </source>
</evidence>
<organism evidence="9 10">
    <name type="scientific">Methanosphaerula palustris (strain ATCC BAA-1556 / DSM 19958 / E1-9c)</name>
    <dbReference type="NCBI Taxonomy" id="521011"/>
    <lineage>
        <taxon>Archaea</taxon>
        <taxon>Methanobacteriati</taxon>
        <taxon>Methanobacteriota</taxon>
        <taxon>Stenosarchaea group</taxon>
        <taxon>Methanomicrobia</taxon>
        <taxon>Methanomicrobiales</taxon>
        <taxon>Methanoregulaceae</taxon>
        <taxon>Methanosphaerula</taxon>
    </lineage>
</organism>
<dbReference type="PANTHER" id="PTHR30151">
    <property type="entry name" value="ALKANE SULFONATE ABC TRANSPORTER-RELATED, MEMBRANE SUBUNIT"/>
    <property type="match status" value="1"/>
</dbReference>
<keyword evidence="6 7" id="KW-0472">Membrane</keyword>
<dbReference type="KEGG" id="mpl:Mpal_1076"/>
<feature type="domain" description="ABC transmembrane type-1" evidence="8">
    <location>
        <begin position="73"/>
        <end position="254"/>
    </location>
</feature>
<dbReference type="InterPro" id="IPR000515">
    <property type="entry name" value="MetI-like"/>
</dbReference>
<evidence type="ECO:0000256" key="5">
    <source>
        <dbReference type="ARBA" id="ARBA00022989"/>
    </source>
</evidence>
<dbReference type="AlphaFoldDB" id="B8GH17"/>
<dbReference type="RefSeq" id="WP_012617741.1">
    <property type="nucleotide sequence ID" value="NC_011832.1"/>
</dbReference>